<dbReference type="Pfam" id="PF00126">
    <property type="entry name" value="HTH_1"/>
    <property type="match status" value="1"/>
</dbReference>
<evidence type="ECO:0000256" key="4">
    <source>
        <dbReference type="ARBA" id="ARBA00023163"/>
    </source>
</evidence>
<dbReference type="InterPro" id="IPR058163">
    <property type="entry name" value="LysR-type_TF_proteobact-type"/>
</dbReference>
<keyword evidence="7" id="KW-1185">Reference proteome</keyword>
<proteinExistence type="inferred from homology"/>
<evidence type="ECO:0000256" key="2">
    <source>
        <dbReference type="ARBA" id="ARBA00023015"/>
    </source>
</evidence>
<comment type="similarity">
    <text evidence="1">Belongs to the LysR transcriptional regulatory family.</text>
</comment>
<dbReference type="PROSITE" id="PS50931">
    <property type="entry name" value="HTH_LYSR"/>
    <property type="match status" value="1"/>
</dbReference>
<dbReference type="Gene3D" id="1.10.10.10">
    <property type="entry name" value="Winged helix-like DNA-binding domain superfamily/Winged helix DNA-binding domain"/>
    <property type="match status" value="1"/>
</dbReference>
<sequence>MEQDLRALWVLSRVAALGSFAAAARELQLTRAAVSRLIGQTEKRLGVRLAERSTRQVLLTERALELVQAVGPALETVGAALQSLGEADTGLRGPIRLTCSHTLGQHLLMPDLAAFAQAHPAVKLELVWSDRIEDLIGQRIDIAVRLGDLPDSNLVARSVGRIRLALVAAPGLLRQHKRPRRPTDLAAWPCIAQRPPGMSQVRSWRFRTPEGPEHLQLSQPVAEVNSLEAAHALCLAGLGLAVLPAYLVVDDLATGHLTTVLPDQLDAGPPVHVCTTRRNLLPQRVQALLGIMQTGLSQRLRA</sequence>
<dbReference type="CDD" id="cd08422">
    <property type="entry name" value="PBP2_CrgA_like"/>
    <property type="match status" value="1"/>
</dbReference>
<dbReference type="RefSeq" id="WP_347704061.1">
    <property type="nucleotide sequence ID" value="NZ_JBDPZD010000002.1"/>
</dbReference>
<evidence type="ECO:0000256" key="1">
    <source>
        <dbReference type="ARBA" id="ARBA00009437"/>
    </source>
</evidence>
<organism evidence="6 7">
    <name type="scientific">Roseateles paludis</name>
    <dbReference type="NCBI Taxonomy" id="3145238"/>
    <lineage>
        <taxon>Bacteria</taxon>
        <taxon>Pseudomonadati</taxon>
        <taxon>Pseudomonadota</taxon>
        <taxon>Betaproteobacteria</taxon>
        <taxon>Burkholderiales</taxon>
        <taxon>Sphaerotilaceae</taxon>
        <taxon>Roseateles</taxon>
    </lineage>
</organism>
<name>A0ABV0G0G9_9BURK</name>
<dbReference type="InterPro" id="IPR036388">
    <property type="entry name" value="WH-like_DNA-bd_sf"/>
</dbReference>
<dbReference type="PANTHER" id="PTHR30537:SF5">
    <property type="entry name" value="HTH-TYPE TRANSCRIPTIONAL ACTIVATOR TTDR-RELATED"/>
    <property type="match status" value="1"/>
</dbReference>
<accession>A0ABV0G0G9</accession>
<feature type="domain" description="HTH lysR-type" evidence="5">
    <location>
        <begin position="1"/>
        <end position="60"/>
    </location>
</feature>
<protein>
    <submittedName>
        <fullName evidence="6">LysR substrate-binding domain-containing protein</fullName>
    </submittedName>
</protein>
<reference evidence="6 7" key="1">
    <citation type="submission" date="2024-05" db="EMBL/GenBank/DDBJ databases">
        <title>Roseateles sp. DJS-2-20 16S ribosomal RNA gene Genome sequencing and assembly.</title>
        <authorList>
            <person name="Woo H."/>
        </authorList>
    </citation>
    <scope>NUCLEOTIDE SEQUENCE [LARGE SCALE GENOMIC DNA]</scope>
    <source>
        <strain evidence="6 7">DJS-2-20</strain>
    </source>
</reference>
<keyword evidence="2" id="KW-0805">Transcription regulation</keyword>
<evidence type="ECO:0000259" key="5">
    <source>
        <dbReference type="PROSITE" id="PS50931"/>
    </source>
</evidence>
<dbReference type="InterPro" id="IPR000847">
    <property type="entry name" value="LysR_HTH_N"/>
</dbReference>
<dbReference type="InterPro" id="IPR005119">
    <property type="entry name" value="LysR_subst-bd"/>
</dbReference>
<dbReference type="Proteomes" id="UP001495147">
    <property type="component" value="Unassembled WGS sequence"/>
</dbReference>
<dbReference type="SUPFAM" id="SSF46785">
    <property type="entry name" value="Winged helix' DNA-binding domain"/>
    <property type="match status" value="1"/>
</dbReference>
<dbReference type="EMBL" id="JBDPZD010000002">
    <property type="protein sequence ID" value="MEO3691218.1"/>
    <property type="molecule type" value="Genomic_DNA"/>
</dbReference>
<keyword evidence="4" id="KW-0804">Transcription</keyword>
<keyword evidence="3" id="KW-0238">DNA-binding</keyword>
<evidence type="ECO:0000313" key="7">
    <source>
        <dbReference type="Proteomes" id="UP001495147"/>
    </source>
</evidence>
<evidence type="ECO:0000313" key="6">
    <source>
        <dbReference type="EMBL" id="MEO3691218.1"/>
    </source>
</evidence>
<dbReference type="InterPro" id="IPR036390">
    <property type="entry name" value="WH_DNA-bd_sf"/>
</dbReference>
<dbReference type="Gene3D" id="3.40.190.290">
    <property type="match status" value="1"/>
</dbReference>
<dbReference type="PANTHER" id="PTHR30537">
    <property type="entry name" value="HTH-TYPE TRANSCRIPTIONAL REGULATOR"/>
    <property type="match status" value="1"/>
</dbReference>
<dbReference type="Pfam" id="PF03466">
    <property type="entry name" value="LysR_substrate"/>
    <property type="match status" value="1"/>
</dbReference>
<gene>
    <name evidence="6" type="ORF">ABDJ85_07020</name>
</gene>
<comment type="caution">
    <text evidence="6">The sequence shown here is derived from an EMBL/GenBank/DDBJ whole genome shotgun (WGS) entry which is preliminary data.</text>
</comment>
<dbReference type="SUPFAM" id="SSF53850">
    <property type="entry name" value="Periplasmic binding protein-like II"/>
    <property type="match status" value="1"/>
</dbReference>
<evidence type="ECO:0000256" key="3">
    <source>
        <dbReference type="ARBA" id="ARBA00023125"/>
    </source>
</evidence>